<dbReference type="PROSITE" id="PS00571">
    <property type="entry name" value="AMIDASES"/>
    <property type="match status" value="1"/>
</dbReference>
<dbReference type="PANTHER" id="PTHR11895:SF176">
    <property type="entry name" value="AMIDASE AMID-RELATED"/>
    <property type="match status" value="1"/>
</dbReference>
<evidence type="ECO:0000256" key="1">
    <source>
        <dbReference type="SAM" id="MobiDB-lite"/>
    </source>
</evidence>
<dbReference type="GO" id="GO:0003824">
    <property type="term" value="F:catalytic activity"/>
    <property type="evidence" value="ECO:0007669"/>
    <property type="project" value="InterPro"/>
</dbReference>
<dbReference type="InterPro" id="IPR020556">
    <property type="entry name" value="Amidase_CS"/>
</dbReference>
<dbReference type="Pfam" id="PF01425">
    <property type="entry name" value="Amidase"/>
    <property type="match status" value="1"/>
</dbReference>
<protein>
    <recommendedName>
        <fullName evidence="2">Amidase domain-containing protein</fullName>
    </recommendedName>
</protein>
<name>A0A261RP96_9BORD</name>
<gene>
    <name evidence="3" type="ORF">CAL26_01635</name>
</gene>
<dbReference type="InterPro" id="IPR000120">
    <property type="entry name" value="Amidase"/>
</dbReference>
<evidence type="ECO:0000313" key="3">
    <source>
        <dbReference type="EMBL" id="OZI26876.1"/>
    </source>
</evidence>
<dbReference type="Gene3D" id="3.90.1300.10">
    <property type="entry name" value="Amidase signature (AS) domain"/>
    <property type="match status" value="1"/>
</dbReference>
<dbReference type="Proteomes" id="UP000216857">
    <property type="component" value="Unassembled WGS sequence"/>
</dbReference>
<comment type="caution">
    <text evidence="3">The sequence shown here is derived from an EMBL/GenBank/DDBJ whole genome shotgun (WGS) entry which is preliminary data.</text>
</comment>
<dbReference type="EMBL" id="NEVJ01000001">
    <property type="protein sequence ID" value="OZI26876.1"/>
    <property type="molecule type" value="Genomic_DNA"/>
</dbReference>
<organism evidence="3 4">
    <name type="scientific">Bordetella genomosp. 9</name>
    <dbReference type="NCBI Taxonomy" id="1416803"/>
    <lineage>
        <taxon>Bacteria</taxon>
        <taxon>Pseudomonadati</taxon>
        <taxon>Pseudomonadota</taxon>
        <taxon>Betaproteobacteria</taxon>
        <taxon>Burkholderiales</taxon>
        <taxon>Alcaligenaceae</taxon>
        <taxon>Bordetella</taxon>
    </lineage>
</organism>
<dbReference type="SUPFAM" id="SSF75304">
    <property type="entry name" value="Amidase signature (AS) enzymes"/>
    <property type="match status" value="1"/>
</dbReference>
<evidence type="ECO:0000313" key="4">
    <source>
        <dbReference type="Proteomes" id="UP000216857"/>
    </source>
</evidence>
<reference evidence="3" key="1">
    <citation type="submission" date="2017-05" db="EMBL/GenBank/DDBJ databases">
        <title>Complete and WGS of Bordetella genogroups.</title>
        <authorList>
            <person name="Spilker T."/>
            <person name="Lipuma J."/>
        </authorList>
    </citation>
    <scope>NUCLEOTIDE SEQUENCE</scope>
    <source>
        <strain evidence="3">AU21707</strain>
    </source>
</reference>
<dbReference type="OrthoDB" id="112488at2"/>
<proteinExistence type="predicted"/>
<evidence type="ECO:0000259" key="2">
    <source>
        <dbReference type="Pfam" id="PF01425"/>
    </source>
</evidence>
<feature type="region of interest" description="Disordered" evidence="1">
    <location>
        <begin position="146"/>
        <end position="165"/>
    </location>
</feature>
<dbReference type="PANTHER" id="PTHR11895">
    <property type="entry name" value="TRANSAMIDASE"/>
    <property type="match status" value="1"/>
</dbReference>
<dbReference type="InterPro" id="IPR036928">
    <property type="entry name" value="AS_sf"/>
</dbReference>
<dbReference type="InterPro" id="IPR023631">
    <property type="entry name" value="Amidase_dom"/>
</dbReference>
<accession>A0A261RP96</accession>
<dbReference type="AlphaFoldDB" id="A0A261RP96"/>
<sequence length="460" mass="47861">MSIDSTQPLHDLPLTELARRLRVRELDARDLADHFIDRIRAHPDPAVFIAVTADLAREQAERSAARWRAGKPAGAWDGVPLAWKDNIDVAGTATTAGSALRRDEPPAQRDAIVAAHAHAAGMVTLGKTNLSEFAYTALGLNPHYGTPRNPRAMDQPRAPGGSSSGSAVAVAAGLAPAAIGTDTGGSVRTPAAFNGLVGFKPAPGRYDMGGVFPLSASLDTVGFFVRHAVDCQGMDAMLRGAAIEATPVAADDALSGLTMLVPDDAALGELEPAVAASFEHAIERLRDAGARISRRQIPELDAARALVERHGALASAEAYAAHRAVLDSPRHTAMDPFVARRILAGKSMSEADVDALQRGRAALARTLAASLGEDTLLVMPTVPHVAPPLKDLQADLASFTAINLRTIRNTSVGNLLDLCGLTLPGEPGAAGMPTGIMFHAAAGGESALLARARALEAALK</sequence>
<keyword evidence="4" id="KW-1185">Reference proteome</keyword>
<feature type="domain" description="Amidase" evidence="2">
    <location>
        <begin position="33"/>
        <end position="449"/>
    </location>
</feature>